<dbReference type="InterPro" id="IPR038375">
    <property type="entry name" value="NDUFAF7_sf"/>
</dbReference>
<evidence type="ECO:0000313" key="12">
    <source>
        <dbReference type="Proteomes" id="UP000007635"/>
    </source>
</evidence>
<sequence length="404" mass="44559">MLRHLTSRIKATGPITVAEYMREALTNPVTGYYVRNDMLGPDGDFITSPEISQIFGELLGVWIVSEWIGAGRPERLQLVELGPGKGSLASDVLRVFSQLQSVVGGASLSLHLVEVSPVLSRLQAQKLTGSHSREADAEDKPVYRRGETAAGLPVSWYRRLEDVPTGFSIFLAHEFFDALPIHKFQRTQRGWREVMVDIDPEKTEQLRFVVAPSPTLASSTLVQADERRAHVEVCAEGGVLVQQLAWRIEADGGAALIADYGHDGTKTDTFRGFKGHRLHDVLSCPGSADLTADVDFSFLRRVAGEGVACLGPVTQRTFLKNMGIDSRMQVLLRSCSDASTRQQLIDSYDLLTNAAKMGERFLFFCLLHRGRLAHPPRPDGPKLEIRKKRPAPPPVAGFTELSFS</sequence>
<dbReference type="STRING" id="69293.ENSGACP00000015735"/>
<dbReference type="InterPro" id="IPR003788">
    <property type="entry name" value="NDUFAF7"/>
</dbReference>
<evidence type="ECO:0000256" key="4">
    <source>
        <dbReference type="ARBA" id="ARBA00022679"/>
    </source>
</evidence>
<dbReference type="GeneTree" id="ENSGT00390000001588"/>
<keyword evidence="3 9" id="KW-0489">Methyltransferase</keyword>
<dbReference type="FunFam" id="3.40.50.12710:FF:000001">
    <property type="entry name" value="Protein arginine methyltransferase NDUFAF7"/>
    <property type="match status" value="1"/>
</dbReference>
<evidence type="ECO:0000256" key="7">
    <source>
        <dbReference type="ARBA" id="ARBA00048612"/>
    </source>
</evidence>
<dbReference type="Gene3D" id="3.40.50.12710">
    <property type="match status" value="1"/>
</dbReference>
<evidence type="ECO:0000256" key="3">
    <source>
        <dbReference type="ARBA" id="ARBA00022603"/>
    </source>
</evidence>
<keyword evidence="4 9" id="KW-0808">Transferase</keyword>
<evidence type="ECO:0000256" key="9">
    <source>
        <dbReference type="RuleBase" id="RU364114"/>
    </source>
</evidence>
<feature type="region of interest" description="Disordered" evidence="10">
    <location>
        <begin position="376"/>
        <end position="404"/>
    </location>
</feature>
<evidence type="ECO:0000256" key="5">
    <source>
        <dbReference type="ARBA" id="ARBA00022946"/>
    </source>
</evidence>
<evidence type="ECO:0000256" key="10">
    <source>
        <dbReference type="SAM" id="MobiDB-lite"/>
    </source>
</evidence>
<dbReference type="EC" id="2.1.1.320" evidence="9"/>
<proteinExistence type="inferred from homology"/>
<organism evidence="11 12">
    <name type="scientific">Gasterosteus aculeatus aculeatus</name>
    <name type="common">three-spined stickleback</name>
    <dbReference type="NCBI Taxonomy" id="481459"/>
    <lineage>
        <taxon>Eukaryota</taxon>
        <taxon>Metazoa</taxon>
        <taxon>Chordata</taxon>
        <taxon>Craniata</taxon>
        <taxon>Vertebrata</taxon>
        <taxon>Euteleostomi</taxon>
        <taxon>Actinopterygii</taxon>
        <taxon>Neopterygii</taxon>
        <taxon>Teleostei</taxon>
        <taxon>Neoteleostei</taxon>
        <taxon>Acanthomorphata</taxon>
        <taxon>Eupercaria</taxon>
        <taxon>Perciformes</taxon>
        <taxon>Cottioidei</taxon>
        <taxon>Gasterosteales</taxon>
        <taxon>Gasterosteidae</taxon>
        <taxon>Gasterosteus</taxon>
    </lineage>
</organism>
<comment type="catalytic activity">
    <reaction evidence="7 9">
        <text>L-arginyl-[protein] + 2 S-adenosyl-L-methionine = N(omega),N(omega)'-dimethyl-L-arginyl-[protein] + 2 S-adenosyl-L-homocysteine + 2 H(+)</text>
        <dbReference type="Rhea" id="RHEA:48108"/>
        <dbReference type="Rhea" id="RHEA-COMP:10532"/>
        <dbReference type="Rhea" id="RHEA-COMP:11992"/>
        <dbReference type="ChEBI" id="CHEBI:15378"/>
        <dbReference type="ChEBI" id="CHEBI:29965"/>
        <dbReference type="ChEBI" id="CHEBI:57856"/>
        <dbReference type="ChEBI" id="CHEBI:59789"/>
        <dbReference type="ChEBI" id="CHEBI:88221"/>
        <dbReference type="EC" id="2.1.1.320"/>
    </reaction>
</comment>
<evidence type="ECO:0000256" key="1">
    <source>
        <dbReference type="ARBA" id="ARBA00004173"/>
    </source>
</evidence>
<dbReference type="Ensembl" id="ENSGACT00000015766.2">
    <property type="protein sequence ID" value="ENSGACP00000015735.2"/>
    <property type="gene ID" value="ENSGACG00000011895.2"/>
</dbReference>
<keyword evidence="5" id="KW-0809">Transit peptide</keyword>
<dbReference type="InParanoid" id="G3PDR1"/>
<dbReference type="AlphaFoldDB" id="G3PDR1"/>
<dbReference type="PANTHER" id="PTHR12049:SF7">
    <property type="entry name" value="PROTEIN ARGININE METHYLTRANSFERASE NDUFAF7, MITOCHONDRIAL"/>
    <property type="match status" value="1"/>
</dbReference>
<dbReference type="SUPFAM" id="SSF53335">
    <property type="entry name" value="S-adenosyl-L-methionine-dependent methyltransferases"/>
    <property type="match status" value="1"/>
</dbReference>
<comment type="similarity">
    <text evidence="2 9">Belongs to the NDUFAF7 family.</text>
</comment>
<dbReference type="GO" id="GO:0005739">
    <property type="term" value="C:mitochondrion"/>
    <property type="evidence" value="ECO:0007669"/>
    <property type="project" value="UniProtKB-SubCell"/>
</dbReference>
<dbReference type="FunCoup" id="G3PDR1">
    <property type="interactions" value="1169"/>
</dbReference>
<evidence type="ECO:0000256" key="2">
    <source>
        <dbReference type="ARBA" id="ARBA00005891"/>
    </source>
</evidence>
<dbReference type="Pfam" id="PF02636">
    <property type="entry name" value="Methyltransf_28"/>
    <property type="match status" value="1"/>
</dbReference>
<evidence type="ECO:0000256" key="8">
    <source>
        <dbReference type="ARBA" id="ARBA00054758"/>
    </source>
</evidence>
<accession>G3PDR1</accession>
<dbReference type="eggNOG" id="KOG2901">
    <property type="taxonomic scope" value="Eukaryota"/>
</dbReference>
<reference evidence="11 12" key="1">
    <citation type="journal article" date="2021" name="G3 (Bethesda)">
        <title>Improved contiguity of the threespine stickleback genome using long-read sequencing.</title>
        <authorList>
            <person name="Nath S."/>
            <person name="Shaw D.E."/>
            <person name="White M.A."/>
        </authorList>
    </citation>
    <scope>NUCLEOTIDE SEQUENCE [LARGE SCALE GENOMIC DNA]</scope>
    <source>
        <strain evidence="11 12">Lake Benthic</strain>
    </source>
</reference>
<protein>
    <recommendedName>
        <fullName evidence="9">Protein arginine methyltransferase NDUFAF7</fullName>
        <ecNumber evidence="9">2.1.1.320</ecNumber>
    </recommendedName>
</protein>
<dbReference type="GO" id="GO:0032981">
    <property type="term" value="P:mitochondrial respiratory chain complex I assembly"/>
    <property type="evidence" value="ECO:0007669"/>
    <property type="project" value="TreeGrafter"/>
</dbReference>
<comment type="subcellular location">
    <subcellularLocation>
        <location evidence="1 9">Mitochondrion</location>
    </subcellularLocation>
</comment>
<keyword evidence="12" id="KW-1185">Reference proteome</keyword>
<dbReference type="Proteomes" id="UP000007635">
    <property type="component" value="Chromosome XVIII"/>
</dbReference>
<comment type="function">
    <text evidence="8">Arginine methyltransferase involved in the assembly or stability of mitochondrial NADH:ubiquinone oxidoreductase complex (complex I). Acts by mediating symmetric dimethylation of 'Arg-118' of NDUFS2 after it assembles into the complex I, stabilizing the early intermediate complex.</text>
</comment>
<dbReference type="GO" id="GO:0035243">
    <property type="term" value="F:protein-arginine omega-N symmetric methyltransferase activity"/>
    <property type="evidence" value="ECO:0007669"/>
    <property type="project" value="UniProtKB-EC"/>
</dbReference>
<dbReference type="GO" id="GO:0032259">
    <property type="term" value="P:methylation"/>
    <property type="evidence" value="ECO:0007669"/>
    <property type="project" value="UniProtKB-KW"/>
</dbReference>
<reference evidence="11" key="2">
    <citation type="submission" date="2025-08" db="UniProtKB">
        <authorList>
            <consortium name="Ensembl"/>
        </authorList>
    </citation>
    <scope>IDENTIFICATION</scope>
</reference>
<dbReference type="InterPro" id="IPR029063">
    <property type="entry name" value="SAM-dependent_MTases_sf"/>
</dbReference>
<dbReference type="Bgee" id="ENSGACG00000011895">
    <property type="expression patterns" value="Expressed in muscle tissue and 11 other cell types or tissues"/>
</dbReference>
<evidence type="ECO:0000256" key="6">
    <source>
        <dbReference type="ARBA" id="ARBA00023128"/>
    </source>
</evidence>
<name>G3PDR1_GASAC</name>
<reference evidence="11" key="3">
    <citation type="submission" date="2025-09" db="UniProtKB">
        <authorList>
            <consortium name="Ensembl"/>
        </authorList>
    </citation>
    <scope>IDENTIFICATION</scope>
</reference>
<keyword evidence="6 9" id="KW-0496">Mitochondrion</keyword>
<evidence type="ECO:0000313" key="11">
    <source>
        <dbReference type="Ensembl" id="ENSGACP00000015735.2"/>
    </source>
</evidence>
<dbReference type="PANTHER" id="PTHR12049">
    <property type="entry name" value="PROTEIN ARGININE METHYLTRANSFERASE NDUFAF7, MITOCHONDRIAL"/>
    <property type="match status" value="1"/>
</dbReference>
<dbReference type="OMA" id="YYHPQRN"/>